<keyword evidence="10" id="KW-1185">Reference proteome</keyword>
<dbReference type="SUPFAM" id="SSF158472">
    <property type="entry name" value="HAMP domain-like"/>
    <property type="match status" value="1"/>
</dbReference>
<gene>
    <name evidence="9" type="ORF">A3844_27120</name>
</gene>
<keyword evidence="3" id="KW-0597">Phosphoprotein</keyword>
<reference evidence="9 10" key="1">
    <citation type="submission" date="2016-03" db="EMBL/GenBank/DDBJ databases">
        <authorList>
            <person name="Sant'Anna F.H."/>
            <person name="Ambrosini A."/>
            <person name="Souza R."/>
            <person name="Bach E."/>
            <person name="Fernandes G."/>
            <person name="Balsanelli E."/>
            <person name="Baura V.A."/>
            <person name="Souza E.M."/>
            <person name="Passaglia L."/>
        </authorList>
    </citation>
    <scope>NUCLEOTIDE SEQUENCE [LARGE SCALE GENOMIC DNA]</scope>
    <source>
        <strain evidence="9 10">P26E</strain>
    </source>
</reference>
<feature type="transmembrane region" description="Helical" evidence="7">
    <location>
        <begin position="12"/>
        <end position="34"/>
    </location>
</feature>
<comment type="subcellular location">
    <subcellularLocation>
        <location evidence="1">Cell membrane</location>
        <topology evidence="1">Multi-pass membrane protein</topology>
    </subcellularLocation>
</comment>
<evidence type="ECO:0000256" key="6">
    <source>
        <dbReference type="ARBA" id="ARBA00023136"/>
    </source>
</evidence>
<dbReference type="Pfam" id="PF02518">
    <property type="entry name" value="HATPase_c"/>
    <property type="match status" value="1"/>
</dbReference>
<dbReference type="InterPro" id="IPR036890">
    <property type="entry name" value="HATPase_C_sf"/>
</dbReference>
<proteinExistence type="predicted"/>
<sequence>MGIRFPHISWNSIRLKLVAGLVLVTVPLLTLLIYNNYYSINVVHNQVAISNKNLISLYMGQIDTQLEAAEKNVLGLATLNFDIQSMDSPNSEDDYQLAKHNLSLNLLNNILFYKSIDAFFIFQKDRQDLLSVSQSSITYSEKVEVDNSLIQHLNQLADSSKPTNPKWYVKEIGNTFYILRTIKSGNLYIGAWVKAKTLLGPMSLIDLGTKGSALLVTAQGEPMVNTTLLQDEQVDLSQGFQQYYFTGRNNNILVVGEASQRGDFALAATIMNEQILQNLPMMTQLIRWLSFAAIALLPLSLMFLHRILLVPLKRLIKAMNRINKGFVNVRIGNNNTSDEFLLVNQTFDRMMSQIEELKINVYEEQLSKQKAELQHLQLQINPHFFMNTLNILFNLAQVKNYELIQEMTLCLVGYFRFMFRSNLSFVSLKEELQHVRNYIRIQEMRFPDQLKCRIEYPDFLEEIQIPPLLIQTFLENSIKYGITLEEPLDLSVTLDLKETSLTPYVEIIIRDTGRGFSDQVLADINLGNRIVDEQGEHIGIWNVKKRLSFLYGENASISCYNGYPNGAVIEIKLPYQEEAYPGDGSANVSNIDR</sequence>
<feature type="domain" description="HAMP" evidence="8">
    <location>
        <begin position="306"/>
        <end position="359"/>
    </location>
</feature>
<dbReference type="CDD" id="cd06225">
    <property type="entry name" value="HAMP"/>
    <property type="match status" value="1"/>
</dbReference>
<dbReference type="PANTHER" id="PTHR34220">
    <property type="entry name" value="SENSOR HISTIDINE KINASE YPDA"/>
    <property type="match status" value="1"/>
</dbReference>
<evidence type="ECO:0000256" key="4">
    <source>
        <dbReference type="ARBA" id="ARBA00022679"/>
    </source>
</evidence>
<evidence type="ECO:0000256" key="7">
    <source>
        <dbReference type="SAM" id="Phobius"/>
    </source>
</evidence>
<keyword evidence="6 7" id="KW-0472">Membrane</keyword>
<dbReference type="InterPro" id="IPR050640">
    <property type="entry name" value="Bact_2-comp_sensor_kinase"/>
</dbReference>
<keyword evidence="2" id="KW-1003">Cell membrane</keyword>
<organism evidence="9 10">
    <name type="scientific">Paenibacillus helianthi</name>
    <dbReference type="NCBI Taxonomy" id="1349432"/>
    <lineage>
        <taxon>Bacteria</taxon>
        <taxon>Bacillati</taxon>
        <taxon>Bacillota</taxon>
        <taxon>Bacilli</taxon>
        <taxon>Bacillales</taxon>
        <taxon>Paenibacillaceae</taxon>
        <taxon>Paenibacillus</taxon>
    </lineage>
</organism>
<keyword evidence="4" id="KW-0808">Transferase</keyword>
<dbReference type="InterPro" id="IPR010559">
    <property type="entry name" value="Sig_transdc_His_kin_internal"/>
</dbReference>
<evidence type="ECO:0000313" key="10">
    <source>
        <dbReference type="Proteomes" id="UP000186058"/>
    </source>
</evidence>
<accession>A0ABX3EG10</accession>
<dbReference type="InterPro" id="IPR003594">
    <property type="entry name" value="HATPase_dom"/>
</dbReference>
<keyword evidence="5 9" id="KW-0418">Kinase</keyword>
<keyword evidence="7" id="KW-0812">Transmembrane</keyword>
<dbReference type="Gene3D" id="3.30.565.10">
    <property type="entry name" value="Histidine kinase-like ATPase, C-terminal domain"/>
    <property type="match status" value="1"/>
</dbReference>
<comment type="caution">
    <text evidence="9">The sequence shown here is derived from an EMBL/GenBank/DDBJ whole genome shotgun (WGS) entry which is preliminary data.</text>
</comment>
<evidence type="ECO:0000256" key="3">
    <source>
        <dbReference type="ARBA" id="ARBA00022553"/>
    </source>
</evidence>
<evidence type="ECO:0000259" key="8">
    <source>
        <dbReference type="PROSITE" id="PS50885"/>
    </source>
</evidence>
<dbReference type="PANTHER" id="PTHR34220:SF7">
    <property type="entry name" value="SENSOR HISTIDINE KINASE YPDA"/>
    <property type="match status" value="1"/>
</dbReference>
<dbReference type="Pfam" id="PF00672">
    <property type="entry name" value="HAMP"/>
    <property type="match status" value="1"/>
</dbReference>
<dbReference type="PROSITE" id="PS50885">
    <property type="entry name" value="HAMP"/>
    <property type="match status" value="1"/>
</dbReference>
<evidence type="ECO:0000256" key="1">
    <source>
        <dbReference type="ARBA" id="ARBA00004651"/>
    </source>
</evidence>
<evidence type="ECO:0000313" key="9">
    <source>
        <dbReference type="EMBL" id="OKP80755.1"/>
    </source>
</evidence>
<evidence type="ECO:0000256" key="2">
    <source>
        <dbReference type="ARBA" id="ARBA00022475"/>
    </source>
</evidence>
<evidence type="ECO:0000256" key="5">
    <source>
        <dbReference type="ARBA" id="ARBA00022777"/>
    </source>
</evidence>
<keyword evidence="7" id="KW-1133">Transmembrane helix</keyword>
<name>A0ABX3EG10_9BACL</name>
<dbReference type="Proteomes" id="UP000186058">
    <property type="component" value="Unassembled WGS sequence"/>
</dbReference>
<dbReference type="Gene3D" id="6.10.340.10">
    <property type="match status" value="1"/>
</dbReference>
<feature type="transmembrane region" description="Helical" evidence="7">
    <location>
        <begin position="288"/>
        <end position="309"/>
    </location>
</feature>
<dbReference type="Pfam" id="PF06580">
    <property type="entry name" value="His_kinase"/>
    <property type="match status" value="1"/>
</dbReference>
<dbReference type="InterPro" id="IPR003660">
    <property type="entry name" value="HAMP_dom"/>
</dbReference>
<dbReference type="SUPFAM" id="SSF55874">
    <property type="entry name" value="ATPase domain of HSP90 chaperone/DNA topoisomerase II/histidine kinase"/>
    <property type="match status" value="1"/>
</dbReference>
<dbReference type="RefSeq" id="WP_074109137.1">
    <property type="nucleotide sequence ID" value="NZ_LVWI01000081.1"/>
</dbReference>
<dbReference type="GO" id="GO:0016301">
    <property type="term" value="F:kinase activity"/>
    <property type="evidence" value="ECO:0007669"/>
    <property type="project" value="UniProtKB-KW"/>
</dbReference>
<protein>
    <submittedName>
        <fullName evidence="9">Two-component sensor histidine kinase</fullName>
    </submittedName>
</protein>
<dbReference type="EMBL" id="LVWI01000081">
    <property type="protein sequence ID" value="OKP80755.1"/>
    <property type="molecule type" value="Genomic_DNA"/>
</dbReference>